<dbReference type="eggNOG" id="COG3468">
    <property type="taxonomic scope" value="Bacteria"/>
</dbReference>
<name>R6I5U7_9FIRM</name>
<keyword evidence="2" id="KW-0378">Hydrolase</keyword>
<dbReference type="InterPro" id="IPR011050">
    <property type="entry name" value="Pectin_lyase_fold/virulence"/>
</dbReference>
<dbReference type="InterPro" id="IPR012332">
    <property type="entry name" value="Autotransporter_pectin_lyase_C"/>
</dbReference>
<dbReference type="Pfam" id="PF03797">
    <property type="entry name" value="Autotransporter"/>
    <property type="match status" value="1"/>
</dbReference>
<accession>R6I5U7</accession>
<dbReference type="SMART" id="SM00869">
    <property type="entry name" value="Autotransporter"/>
    <property type="match status" value="1"/>
</dbReference>
<dbReference type="SUPFAM" id="SSF103515">
    <property type="entry name" value="Autotransporter"/>
    <property type="match status" value="1"/>
</dbReference>
<organism evidence="2">
    <name type="scientific">Phascolarctobacterium faecium</name>
    <dbReference type="NCBI Taxonomy" id="33025"/>
    <lineage>
        <taxon>Bacteria</taxon>
        <taxon>Bacillati</taxon>
        <taxon>Bacillota</taxon>
        <taxon>Negativicutes</taxon>
        <taxon>Acidaminococcales</taxon>
        <taxon>Acidaminococcaceae</taxon>
        <taxon>Phascolarctobacterium</taxon>
    </lineage>
</organism>
<dbReference type="Pfam" id="PF18883">
    <property type="entry name" value="AC_1"/>
    <property type="match status" value="1"/>
</dbReference>
<comment type="caution">
    <text evidence="2">The sequence shown here is derived from an EMBL/GenBank/DDBJ whole genome shotgun (WGS) entry which is preliminary data.</text>
</comment>
<keyword evidence="2" id="KW-0645">Protease</keyword>
<dbReference type="InterPro" id="IPR043990">
    <property type="entry name" value="AC_1"/>
</dbReference>
<dbReference type="PRINTS" id="PR01484">
    <property type="entry name" value="PRTACTNFAMLY"/>
</dbReference>
<dbReference type="SUPFAM" id="SSF51126">
    <property type="entry name" value="Pectin lyase-like"/>
    <property type="match status" value="1"/>
</dbReference>
<gene>
    <name evidence="2" type="ORF">BN533_00644</name>
</gene>
<dbReference type="InterPro" id="IPR006315">
    <property type="entry name" value="OM_autotransptr_brl_dom"/>
</dbReference>
<protein>
    <submittedName>
        <fullName evidence="2">Autotransporter protease</fullName>
    </submittedName>
</protein>
<dbReference type="PROSITE" id="PS51208">
    <property type="entry name" value="AUTOTRANSPORTER"/>
    <property type="match status" value="1"/>
</dbReference>
<dbReference type="Gene3D" id="2.40.128.130">
    <property type="entry name" value="Autotransporter beta-domain"/>
    <property type="match status" value="1"/>
</dbReference>
<feature type="domain" description="Autotransporter" evidence="1">
    <location>
        <begin position="705"/>
        <end position="961"/>
    </location>
</feature>
<dbReference type="Gene3D" id="2.160.20.20">
    <property type="match status" value="1"/>
</dbReference>
<dbReference type="GO" id="GO:0019867">
    <property type="term" value="C:outer membrane"/>
    <property type="evidence" value="ECO:0007669"/>
    <property type="project" value="InterPro"/>
</dbReference>
<proteinExistence type="predicted"/>
<dbReference type="EMBL" id="CBDS010000040">
    <property type="protein sequence ID" value="CDB45518.1"/>
    <property type="molecule type" value="Genomic_DNA"/>
</dbReference>
<evidence type="ECO:0000259" key="1">
    <source>
        <dbReference type="PROSITE" id="PS51208"/>
    </source>
</evidence>
<sequence>MQVPRTLAHSGGDNSVWAADYTGTDTLNTGTYGADYGKITITMDDPGKNCAGIYTYGRYNTTTATERVTVTMSDTGDTYGYNGIFVDGVSTLDAQKGIELTINGLGTNNQSGNDNQAWRNGLRVETQGKVDLGTDTGSVITINSNAAESYANGVYSYGSDAGAGYETSIKGGDLTININKDNAVQQMDYAAGVTLYSGSKMEMTGALNIHAEAVNGVDGIRAGNLNDDGCINSLQAKTLDIYGKATDGSATGIYLMGDKDSVTVSDNTKIEVTGEYDAFGIVIEGSGVKSSFGSTVIDVTSKIQTTDYNDVDGLKLWGADTEYSDLTITARSNGADINGISLVGHNDRGQVAVSGDLQITANGNGTYVKGIEVTALGKLDVAGKTNIDVSNENDGAIMYGVYAQTGSELAFTDDAQITMTTHEGDSNAKMYGVYSRTKADVTFAKGLTVKNGNLGAAVIAEGGKVEVNKDGGNDVKLEGTIEARAIEDSPGSGNLVNGTVKVNFDTAQSYLVGNSYTATDSTTDLKFTNGAYWDLKGNSSVSDLTVGKGSVINMTADSSRYSNLQVDNLTATDGTFVMNAGSVDGGGSYSDKLVIDKTSAAGTNTIKLISTGGMEAAARNQAVLVKGAAADTKFAVSDSVYANGLYEFDLTLADKENNGKYDWFIGSLQKNTVDSVNTMVSANQVAYTAWIDGNGTLRQRLGELQSGADNGVWARMFGGKLGGDEFTNKYKTYQLGYDAQAGDWRVGAAYEYSDGSLNYTSGSGENKIGAVSLYGTLQGKDNSILDIVVKRGRIYGDVDVYGKYSDQGDYSTDATSIGVEYSKRFDSGNNVYFEPQAQLTFGRIDGYDYISNKGVKVAYDDLNSFIGRLGIVAGKAFSRGDVYVKASLLHEFSGNSSVTMLAANGESYSADKDYGDTWLEAGIGGNITLGKNCELYGDVERSFGGDVTKNWGANVGFRYSF</sequence>
<evidence type="ECO:0000313" key="2">
    <source>
        <dbReference type="EMBL" id="CDB45518.1"/>
    </source>
</evidence>
<dbReference type="STRING" id="1262914.BN533_00644"/>
<dbReference type="NCBIfam" id="TIGR01414">
    <property type="entry name" value="autotrans_barl"/>
    <property type="match status" value="1"/>
</dbReference>
<dbReference type="GO" id="GO:0008233">
    <property type="term" value="F:peptidase activity"/>
    <property type="evidence" value="ECO:0007669"/>
    <property type="project" value="UniProtKB-KW"/>
</dbReference>
<dbReference type="InterPro" id="IPR036709">
    <property type="entry name" value="Autotransporte_beta_dom_sf"/>
</dbReference>
<dbReference type="GO" id="GO:0006508">
    <property type="term" value="P:proteolysis"/>
    <property type="evidence" value="ECO:0007669"/>
    <property type="project" value="UniProtKB-KW"/>
</dbReference>
<reference evidence="2" key="1">
    <citation type="submission" date="2012-11" db="EMBL/GenBank/DDBJ databases">
        <title>Dependencies among metagenomic species, viruses, plasmids and units of genetic variation.</title>
        <authorList>
            <person name="Nielsen H.B."/>
            <person name="Almeida M."/>
            <person name="Juncker A.S."/>
            <person name="Rasmussen S."/>
            <person name="Li J."/>
            <person name="Sunagawa S."/>
            <person name="Plichta D."/>
            <person name="Gautier L."/>
            <person name="Le Chatelier E."/>
            <person name="Peletier E."/>
            <person name="Bonde I."/>
            <person name="Nielsen T."/>
            <person name="Manichanh C."/>
            <person name="Arumugam M."/>
            <person name="Batto J."/>
            <person name="Santos M.B.Q.D."/>
            <person name="Blom N."/>
            <person name="Borruel N."/>
            <person name="Burgdorf K.S."/>
            <person name="Boumezbeur F."/>
            <person name="Casellas F."/>
            <person name="Dore J."/>
            <person name="Guarner F."/>
            <person name="Hansen T."/>
            <person name="Hildebrand F."/>
            <person name="Kaas R.S."/>
            <person name="Kennedy S."/>
            <person name="Kristiansen K."/>
            <person name="Kultima J.R."/>
            <person name="Leonard P."/>
            <person name="Levenez F."/>
            <person name="Lund O."/>
            <person name="Moumen B."/>
            <person name="Le Paslier D."/>
            <person name="Pons N."/>
            <person name="Pedersen O."/>
            <person name="Prifti E."/>
            <person name="Qin J."/>
            <person name="Raes J."/>
            <person name="Tap J."/>
            <person name="Tims S."/>
            <person name="Ussery D.W."/>
            <person name="Yamada T."/>
            <person name="MetaHit consortium"/>
            <person name="Renault P."/>
            <person name="Sicheritz-Ponten T."/>
            <person name="Bork P."/>
            <person name="Wang J."/>
            <person name="Brunak S."/>
            <person name="Ehrlich S.D."/>
        </authorList>
    </citation>
    <scope>NUCLEOTIDE SEQUENCE [LARGE SCALE GENOMIC DNA]</scope>
</reference>
<dbReference type="AlphaFoldDB" id="R6I5U7"/>
<dbReference type="HOGENOM" id="CLU_002318_1_0_9"/>
<dbReference type="InterPro" id="IPR005546">
    <property type="entry name" value="Autotransporte_beta"/>
</dbReference>
<dbReference type="InterPro" id="IPR003991">
    <property type="entry name" value="Pertactin_virulence_factor"/>
</dbReference>